<reference evidence="1 2" key="1">
    <citation type="submission" date="2021-06" db="EMBL/GenBank/DDBJ databases">
        <authorList>
            <person name="Lee D.H."/>
        </authorList>
    </citation>
    <scope>NUCLEOTIDE SEQUENCE [LARGE SCALE GENOMIC DNA]</scope>
    <source>
        <strain evidence="1 2">MMS21-HV4-11</strain>
    </source>
</reference>
<protein>
    <recommendedName>
        <fullName evidence="3">Carboxymuconolactone decarboxylase family protein</fullName>
    </recommendedName>
</protein>
<organism evidence="1 2">
    <name type="scientific">Reyranella humidisoli</name>
    <dbReference type="NCBI Taxonomy" id="2849149"/>
    <lineage>
        <taxon>Bacteria</taxon>
        <taxon>Pseudomonadati</taxon>
        <taxon>Pseudomonadota</taxon>
        <taxon>Alphaproteobacteria</taxon>
        <taxon>Hyphomicrobiales</taxon>
        <taxon>Reyranellaceae</taxon>
        <taxon>Reyranella</taxon>
    </lineage>
</organism>
<keyword evidence="2" id="KW-1185">Reference proteome</keyword>
<proteinExistence type="predicted"/>
<evidence type="ECO:0000313" key="1">
    <source>
        <dbReference type="EMBL" id="MBU8876534.1"/>
    </source>
</evidence>
<dbReference type="PANTHER" id="PTHR34846:SF10">
    <property type="entry name" value="CYTOPLASMIC PROTEIN"/>
    <property type="match status" value="1"/>
</dbReference>
<sequence>MEKLAEVTTWRDSTLFNEGERLALEYAERITYTDRKVDDALVDQLKQHYTEAQIVELTAAIAMENFRSKFNPALGIEAQGFCMVPKRG</sequence>
<dbReference type="EMBL" id="JAHOPB010000002">
    <property type="protein sequence ID" value="MBU8876534.1"/>
    <property type="molecule type" value="Genomic_DNA"/>
</dbReference>
<comment type="caution">
    <text evidence="1">The sequence shown here is derived from an EMBL/GenBank/DDBJ whole genome shotgun (WGS) entry which is preliminary data.</text>
</comment>
<evidence type="ECO:0000313" key="2">
    <source>
        <dbReference type="Proteomes" id="UP000727907"/>
    </source>
</evidence>
<dbReference type="RefSeq" id="WP_216965393.1">
    <property type="nucleotide sequence ID" value="NZ_JAHOPB010000002.1"/>
</dbReference>
<name>A0ABS6IPJ7_9HYPH</name>
<accession>A0ABS6IPJ7</accession>
<dbReference type="PANTHER" id="PTHR34846">
    <property type="entry name" value="4-CARBOXYMUCONOLACTONE DECARBOXYLASE FAMILY PROTEIN (AFU_ORTHOLOGUE AFUA_6G11590)"/>
    <property type="match status" value="1"/>
</dbReference>
<dbReference type="Proteomes" id="UP000727907">
    <property type="component" value="Unassembled WGS sequence"/>
</dbReference>
<gene>
    <name evidence="1" type="ORF">KQ910_22365</name>
</gene>
<evidence type="ECO:0008006" key="3">
    <source>
        <dbReference type="Google" id="ProtNLM"/>
    </source>
</evidence>